<organism evidence="1 2">
    <name type="scientific">Altericroceibacterium endophyticum</name>
    <dbReference type="NCBI Taxonomy" id="1808508"/>
    <lineage>
        <taxon>Bacteria</taxon>
        <taxon>Pseudomonadati</taxon>
        <taxon>Pseudomonadota</taxon>
        <taxon>Alphaproteobacteria</taxon>
        <taxon>Sphingomonadales</taxon>
        <taxon>Erythrobacteraceae</taxon>
        <taxon>Altericroceibacterium</taxon>
    </lineage>
</organism>
<dbReference type="AlphaFoldDB" id="A0A6I4T3N4"/>
<proteinExistence type="predicted"/>
<dbReference type="EMBL" id="WTYT01000001">
    <property type="protein sequence ID" value="MXO64872.1"/>
    <property type="molecule type" value="Genomic_DNA"/>
</dbReference>
<sequence>MSKKLVVAIIAVVLAASVGWYFLSPAYALGKLRDAAVEGDVASLEARIDFASVRESLKSQLKAYLVVEMEREDAGGLEAFGGIIAMGVLDRMIDGLVTPEAMGIMVARGQFKGGQQWSESEGTFPDWTIERTDFDHFRAVPKAEKDSASMVFTRDGLGWKLTKVVIPDVGLNAG</sequence>
<accession>A0A6I4T3N4</accession>
<gene>
    <name evidence="1" type="ORF">GRI91_03785</name>
</gene>
<dbReference type="OrthoDB" id="7406839at2"/>
<dbReference type="Proteomes" id="UP000438476">
    <property type="component" value="Unassembled WGS sequence"/>
</dbReference>
<protein>
    <submittedName>
        <fullName evidence="1">DUF2939 domain-containing protein</fullName>
    </submittedName>
</protein>
<dbReference type="RefSeq" id="WP_160735253.1">
    <property type="nucleotide sequence ID" value="NZ_WTYT01000001.1"/>
</dbReference>
<evidence type="ECO:0000313" key="2">
    <source>
        <dbReference type="Proteomes" id="UP000438476"/>
    </source>
</evidence>
<evidence type="ECO:0000313" key="1">
    <source>
        <dbReference type="EMBL" id="MXO64872.1"/>
    </source>
</evidence>
<keyword evidence="2" id="KW-1185">Reference proteome</keyword>
<dbReference type="InterPro" id="IPR021330">
    <property type="entry name" value="DUF2939"/>
</dbReference>
<reference evidence="1 2" key="1">
    <citation type="submission" date="2019-12" db="EMBL/GenBank/DDBJ databases">
        <title>Genomic-based taxomic classification of the family Erythrobacteraceae.</title>
        <authorList>
            <person name="Xu L."/>
        </authorList>
    </citation>
    <scope>NUCLEOTIDE SEQUENCE [LARGE SCALE GENOMIC DNA]</scope>
    <source>
        <strain evidence="1 2">LMG 29518</strain>
    </source>
</reference>
<name>A0A6I4T3N4_9SPHN</name>
<comment type="caution">
    <text evidence="1">The sequence shown here is derived from an EMBL/GenBank/DDBJ whole genome shotgun (WGS) entry which is preliminary data.</text>
</comment>
<dbReference type="Pfam" id="PF11159">
    <property type="entry name" value="DUF2939"/>
    <property type="match status" value="1"/>
</dbReference>